<dbReference type="InterPro" id="IPR036291">
    <property type="entry name" value="NAD(P)-bd_dom_sf"/>
</dbReference>
<evidence type="ECO:0000313" key="5">
    <source>
        <dbReference type="Proteomes" id="UP001336250"/>
    </source>
</evidence>
<gene>
    <name evidence="4" type="ORF">V4F39_14310</name>
</gene>
<proteinExistence type="inferred from homology"/>
<sequence>MQLNLDFTGRHVFVFGGTTGINFGIAQAFVRQGAQVSVASRRPYNVQAAVEALAAMPSLARSPEGAAAVHGVCADVREFDEVGRAFEEAAARFGPIDVLVSGAAGNFLCEAKAMSANGFRVVVDIDLIGSFNVLRQAYPHLRRPGASVINITAPQSAVPMRYQAHACAAKAGVDQLTRVLALEWGGEGVRVNAISPGPIEGTEGFRKLMAPDAVAREAAVAAVPLQRFGSTDDIANLALFLASPYAGYVSGAVIPCDGGGALDSVKPTLERAGQEDAAAA</sequence>
<dbReference type="PANTHER" id="PTHR43296:SF2">
    <property type="entry name" value="PEROXISOMAL 2,4-DIENOYL-COA REDUCTASE [(3E)-ENOYL-COA-PRODUCING]"/>
    <property type="match status" value="1"/>
</dbReference>
<dbReference type="NCBIfam" id="NF005752">
    <property type="entry name" value="PRK07576.1"/>
    <property type="match status" value="1"/>
</dbReference>
<dbReference type="GO" id="GO:0009062">
    <property type="term" value="P:fatty acid catabolic process"/>
    <property type="evidence" value="ECO:0007669"/>
    <property type="project" value="InterPro"/>
</dbReference>
<keyword evidence="3" id="KW-0560">Oxidoreductase</keyword>
<keyword evidence="2" id="KW-0521">NADP</keyword>
<name>A0AAW9QD04_9BURK</name>
<dbReference type="Pfam" id="PF13561">
    <property type="entry name" value="adh_short_C2"/>
    <property type="match status" value="1"/>
</dbReference>
<accession>A0AAW9QD04</accession>
<evidence type="ECO:0000256" key="3">
    <source>
        <dbReference type="ARBA" id="ARBA00023002"/>
    </source>
</evidence>
<comment type="similarity">
    <text evidence="1">Belongs to the short-chain dehydrogenases/reductases (SDR) family.</text>
</comment>
<reference evidence="4 5" key="1">
    <citation type="submission" date="2024-02" db="EMBL/GenBank/DDBJ databases">
        <title>Genome sequence of Aquincola sp. MAHUQ-54.</title>
        <authorList>
            <person name="Huq M.A."/>
        </authorList>
    </citation>
    <scope>NUCLEOTIDE SEQUENCE [LARGE SCALE GENOMIC DNA]</scope>
    <source>
        <strain evidence="4 5">MAHUQ-54</strain>
    </source>
</reference>
<dbReference type="PRINTS" id="PR00081">
    <property type="entry name" value="GDHRDH"/>
</dbReference>
<dbReference type="InterPro" id="IPR045017">
    <property type="entry name" value="DECR2-like"/>
</dbReference>
<dbReference type="Gene3D" id="3.40.50.720">
    <property type="entry name" value="NAD(P)-binding Rossmann-like Domain"/>
    <property type="match status" value="1"/>
</dbReference>
<evidence type="ECO:0000313" key="4">
    <source>
        <dbReference type="EMBL" id="MEF7615090.1"/>
    </source>
</evidence>
<dbReference type="SUPFAM" id="SSF51735">
    <property type="entry name" value="NAD(P)-binding Rossmann-fold domains"/>
    <property type="match status" value="1"/>
</dbReference>
<organism evidence="4 5">
    <name type="scientific">Aquincola agrisoli</name>
    <dbReference type="NCBI Taxonomy" id="3119538"/>
    <lineage>
        <taxon>Bacteria</taxon>
        <taxon>Pseudomonadati</taxon>
        <taxon>Pseudomonadota</taxon>
        <taxon>Betaproteobacteria</taxon>
        <taxon>Burkholderiales</taxon>
        <taxon>Sphaerotilaceae</taxon>
        <taxon>Aquincola</taxon>
    </lineage>
</organism>
<dbReference type="InterPro" id="IPR002347">
    <property type="entry name" value="SDR_fam"/>
</dbReference>
<dbReference type="FunFam" id="3.40.50.720:FF:000084">
    <property type="entry name" value="Short-chain dehydrogenase reductase"/>
    <property type="match status" value="1"/>
</dbReference>
<dbReference type="Proteomes" id="UP001336250">
    <property type="component" value="Unassembled WGS sequence"/>
</dbReference>
<protein>
    <submittedName>
        <fullName evidence="4">SDR family oxidoreductase</fullName>
    </submittedName>
</protein>
<dbReference type="AlphaFoldDB" id="A0AAW9QD04"/>
<evidence type="ECO:0000256" key="1">
    <source>
        <dbReference type="ARBA" id="ARBA00006484"/>
    </source>
</evidence>
<dbReference type="CDD" id="cd05369">
    <property type="entry name" value="TER_DECR_SDR_a"/>
    <property type="match status" value="1"/>
</dbReference>
<evidence type="ECO:0000256" key="2">
    <source>
        <dbReference type="ARBA" id="ARBA00022857"/>
    </source>
</evidence>
<dbReference type="GO" id="GO:0008670">
    <property type="term" value="F:2,4-dienoyl-CoA reductase (NADPH) activity"/>
    <property type="evidence" value="ECO:0007669"/>
    <property type="project" value="InterPro"/>
</dbReference>
<keyword evidence="5" id="KW-1185">Reference proteome</keyword>
<dbReference type="EMBL" id="JAZIBG010000028">
    <property type="protein sequence ID" value="MEF7615090.1"/>
    <property type="molecule type" value="Genomic_DNA"/>
</dbReference>
<comment type="caution">
    <text evidence="4">The sequence shown here is derived from an EMBL/GenBank/DDBJ whole genome shotgun (WGS) entry which is preliminary data.</text>
</comment>
<dbReference type="PANTHER" id="PTHR43296">
    <property type="entry name" value="PEROXISOMAL 2,4-DIENOYL-COA REDUCTASE"/>
    <property type="match status" value="1"/>
</dbReference>